<keyword evidence="2" id="KW-0012">Acyltransferase</keyword>
<dbReference type="GO" id="GO:0016747">
    <property type="term" value="F:acyltransferase activity, transferring groups other than amino-acyl groups"/>
    <property type="evidence" value="ECO:0007669"/>
    <property type="project" value="InterPro"/>
</dbReference>
<organism evidence="4 5">
    <name type="scientific">Caballeronia sordidicola</name>
    <name type="common">Burkholderia sordidicola</name>
    <dbReference type="NCBI Taxonomy" id="196367"/>
    <lineage>
        <taxon>Bacteria</taxon>
        <taxon>Pseudomonadati</taxon>
        <taxon>Pseudomonadota</taxon>
        <taxon>Betaproteobacteria</taxon>
        <taxon>Burkholderiales</taxon>
        <taxon>Burkholderiaceae</taxon>
        <taxon>Caballeronia</taxon>
    </lineage>
</organism>
<evidence type="ECO:0000259" key="3">
    <source>
        <dbReference type="PROSITE" id="PS51186"/>
    </source>
</evidence>
<name>A0A242MBQ8_CABSO</name>
<evidence type="ECO:0000313" key="4">
    <source>
        <dbReference type="EMBL" id="OTP68734.1"/>
    </source>
</evidence>
<comment type="caution">
    <text evidence="4">The sequence shown here is derived from an EMBL/GenBank/DDBJ whole genome shotgun (WGS) entry which is preliminary data.</text>
</comment>
<dbReference type="PANTHER" id="PTHR43877">
    <property type="entry name" value="AMINOALKYLPHOSPHONATE N-ACETYLTRANSFERASE-RELATED-RELATED"/>
    <property type="match status" value="1"/>
</dbReference>
<dbReference type="Gene3D" id="3.40.630.30">
    <property type="match status" value="1"/>
</dbReference>
<dbReference type="EMBL" id="NBTY01000166">
    <property type="protein sequence ID" value="OTP68734.1"/>
    <property type="molecule type" value="Genomic_DNA"/>
</dbReference>
<accession>A0A242MBQ8</accession>
<dbReference type="InterPro" id="IPR000182">
    <property type="entry name" value="GNAT_dom"/>
</dbReference>
<gene>
    <name evidence="4" type="ORF">PAMC26510_28790</name>
</gene>
<evidence type="ECO:0000313" key="5">
    <source>
        <dbReference type="Proteomes" id="UP000194546"/>
    </source>
</evidence>
<dbReference type="Proteomes" id="UP000194546">
    <property type="component" value="Unassembled WGS sequence"/>
</dbReference>
<dbReference type="Pfam" id="PF00583">
    <property type="entry name" value="Acetyltransf_1"/>
    <property type="match status" value="1"/>
</dbReference>
<keyword evidence="1 4" id="KW-0808">Transferase</keyword>
<evidence type="ECO:0000256" key="2">
    <source>
        <dbReference type="ARBA" id="ARBA00023315"/>
    </source>
</evidence>
<feature type="domain" description="N-acetyltransferase" evidence="3">
    <location>
        <begin position="1"/>
        <end position="164"/>
    </location>
</feature>
<reference evidence="4 5" key="1">
    <citation type="submission" date="2017-03" db="EMBL/GenBank/DDBJ databases">
        <title>Genome analysis of strain PAMC 26510.</title>
        <authorList>
            <person name="Oh H.-M."/>
            <person name="Yang J.-A."/>
        </authorList>
    </citation>
    <scope>NUCLEOTIDE SEQUENCE [LARGE SCALE GENOMIC DNA]</scope>
    <source>
        <strain evidence="4 5">PAMC 26510</strain>
    </source>
</reference>
<evidence type="ECO:0000256" key="1">
    <source>
        <dbReference type="ARBA" id="ARBA00022679"/>
    </source>
</evidence>
<dbReference type="CDD" id="cd04301">
    <property type="entry name" value="NAT_SF"/>
    <property type="match status" value="1"/>
</dbReference>
<protein>
    <submittedName>
        <fullName evidence="4">GCN5-related N-acetyltransferase</fullName>
    </submittedName>
</protein>
<dbReference type="InterPro" id="IPR050832">
    <property type="entry name" value="Bact_Acetyltransf"/>
</dbReference>
<dbReference type="SUPFAM" id="SSF55729">
    <property type="entry name" value="Acyl-CoA N-acyltransferases (Nat)"/>
    <property type="match status" value="1"/>
</dbReference>
<dbReference type="PROSITE" id="PS51186">
    <property type="entry name" value="GNAT"/>
    <property type="match status" value="1"/>
</dbReference>
<dbReference type="InterPro" id="IPR016181">
    <property type="entry name" value="Acyl_CoA_acyltransferase"/>
</dbReference>
<dbReference type="AlphaFoldDB" id="A0A242MBQ8"/>
<sequence length="164" mass="17694">MQLATLKDAALIADMHARSWATAYRGILPDTYLDDELTADRAAHWSTRFDELANGAGEVFIAYIGEEPAGFVCVMAPDETGSALVDNLHAMPQAKGTGLGTAMLEQAAQWAEGHGAKNLHLYVLESNVAAIGFYESRGWRLAGREDDTMGGIPIIALRYTRPIG</sequence>
<proteinExistence type="predicted"/>